<keyword evidence="2" id="KW-1185">Reference proteome</keyword>
<evidence type="ECO:0000313" key="2">
    <source>
        <dbReference type="Proteomes" id="UP000821837"/>
    </source>
</evidence>
<evidence type="ECO:0000313" key="1">
    <source>
        <dbReference type="EMBL" id="KAH7968419.1"/>
    </source>
</evidence>
<gene>
    <name evidence="1" type="ORF">HPB52_008290</name>
</gene>
<comment type="caution">
    <text evidence="1">The sequence shown here is derived from an EMBL/GenBank/DDBJ whole genome shotgun (WGS) entry which is preliminary data.</text>
</comment>
<reference evidence="1" key="1">
    <citation type="journal article" date="2020" name="Cell">
        <title>Large-Scale Comparative Analyses of Tick Genomes Elucidate Their Genetic Diversity and Vector Capacities.</title>
        <authorList>
            <consortium name="Tick Genome and Microbiome Consortium (TIGMIC)"/>
            <person name="Jia N."/>
            <person name="Wang J."/>
            <person name="Shi W."/>
            <person name="Du L."/>
            <person name="Sun Y."/>
            <person name="Zhan W."/>
            <person name="Jiang J.F."/>
            <person name="Wang Q."/>
            <person name="Zhang B."/>
            <person name="Ji P."/>
            <person name="Bell-Sakyi L."/>
            <person name="Cui X.M."/>
            <person name="Yuan T.T."/>
            <person name="Jiang B.G."/>
            <person name="Yang W.F."/>
            <person name="Lam T.T."/>
            <person name="Chang Q.C."/>
            <person name="Ding S.J."/>
            <person name="Wang X.J."/>
            <person name="Zhu J.G."/>
            <person name="Ruan X.D."/>
            <person name="Zhao L."/>
            <person name="Wei J.T."/>
            <person name="Ye R.Z."/>
            <person name="Que T.C."/>
            <person name="Du C.H."/>
            <person name="Zhou Y.H."/>
            <person name="Cheng J.X."/>
            <person name="Dai P.F."/>
            <person name="Guo W.B."/>
            <person name="Han X.H."/>
            <person name="Huang E.J."/>
            <person name="Li L.F."/>
            <person name="Wei W."/>
            <person name="Gao Y.C."/>
            <person name="Liu J.Z."/>
            <person name="Shao H.Z."/>
            <person name="Wang X."/>
            <person name="Wang C.C."/>
            <person name="Yang T.C."/>
            <person name="Huo Q.B."/>
            <person name="Li W."/>
            <person name="Chen H.Y."/>
            <person name="Chen S.E."/>
            <person name="Zhou L.G."/>
            <person name="Ni X.B."/>
            <person name="Tian J.H."/>
            <person name="Sheng Y."/>
            <person name="Liu T."/>
            <person name="Pan Y.S."/>
            <person name="Xia L.Y."/>
            <person name="Li J."/>
            <person name="Zhao F."/>
            <person name="Cao W.C."/>
        </authorList>
    </citation>
    <scope>NUCLEOTIDE SEQUENCE</scope>
    <source>
        <strain evidence="1">Rsan-2018</strain>
    </source>
</reference>
<proteinExistence type="predicted"/>
<dbReference type="EMBL" id="JABSTV010001248">
    <property type="protein sequence ID" value="KAH7968419.1"/>
    <property type="molecule type" value="Genomic_DNA"/>
</dbReference>
<organism evidence="1 2">
    <name type="scientific">Rhipicephalus sanguineus</name>
    <name type="common">Brown dog tick</name>
    <name type="synonym">Ixodes sanguineus</name>
    <dbReference type="NCBI Taxonomy" id="34632"/>
    <lineage>
        <taxon>Eukaryota</taxon>
        <taxon>Metazoa</taxon>
        <taxon>Ecdysozoa</taxon>
        <taxon>Arthropoda</taxon>
        <taxon>Chelicerata</taxon>
        <taxon>Arachnida</taxon>
        <taxon>Acari</taxon>
        <taxon>Parasitiformes</taxon>
        <taxon>Ixodida</taxon>
        <taxon>Ixodoidea</taxon>
        <taxon>Ixodidae</taxon>
        <taxon>Rhipicephalinae</taxon>
        <taxon>Rhipicephalus</taxon>
        <taxon>Rhipicephalus</taxon>
    </lineage>
</organism>
<sequence>MPESPAALAALRLLMHRSQGTGFACRSLIFATFYGSCTVTRPLRPVQRENSGPYRLAIAWRTAWSGGADKSSACMKRMCDDGENNVRNSSVVQQPAWRSLDQKPADTMRWKKLSPILLENRGKRAYP</sequence>
<protein>
    <submittedName>
        <fullName evidence="1">Uncharacterized protein</fullName>
    </submittedName>
</protein>
<accession>A0A9D4Q5K8</accession>
<dbReference type="AlphaFoldDB" id="A0A9D4Q5K8"/>
<dbReference type="Proteomes" id="UP000821837">
    <property type="component" value="Unassembled WGS sequence"/>
</dbReference>
<name>A0A9D4Q5K8_RHISA</name>
<reference evidence="1" key="2">
    <citation type="submission" date="2021-09" db="EMBL/GenBank/DDBJ databases">
        <authorList>
            <person name="Jia N."/>
            <person name="Wang J."/>
            <person name="Shi W."/>
            <person name="Du L."/>
            <person name="Sun Y."/>
            <person name="Zhan W."/>
            <person name="Jiang J."/>
            <person name="Wang Q."/>
            <person name="Zhang B."/>
            <person name="Ji P."/>
            <person name="Sakyi L.B."/>
            <person name="Cui X."/>
            <person name="Yuan T."/>
            <person name="Jiang B."/>
            <person name="Yang W."/>
            <person name="Lam T.T.-Y."/>
            <person name="Chang Q."/>
            <person name="Ding S."/>
            <person name="Wang X."/>
            <person name="Zhu J."/>
            <person name="Ruan X."/>
            <person name="Zhao L."/>
            <person name="Wei J."/>
            <person name="Que T."/>
            <person name="Du C."/>
            <person name="Cheng J."/>
            <person name="Dai P."/>
            <person name="Han X."/>
            <person name="Huang E."/>
            <person name="Gao Y."/>
            <person name="Liu J."/>
            <person name="Shao H."/>
            <person name="Ye R."/>
            <person name="Li L."/>
            <person name="Wei W."/>
            <person name="Wang X."/>
            <person name="Wang C."/>
            <person name="Huo Q."/>
            <person name="Li W."/>
            <person name="Guo W."/>
            <person name="Chen H."/>
            <person name="Chen S."/>
            <person name="Zhou L."/>
            <person name="Zhou L."/>
            <person name="Ni X."/>
            <person name="Tian J."/>
            <person name="Zhou Y."/>
            <person name="Sheng Y."/>
            <person name="Liu T."/>
            <person name="Pan Y."/>
            <person name="Xia L."/>
            <person name="Li J."/>
            <person name="Zhao F."/>
            <person name="Cao W."/>
        </authorList>
    </citation>
    <scope>NUCLEOTIDE SEQUENCE</scope>
    <source>
        <strain evidence="1">Rsan-2018</strain>
        <tissue evidence="1">Larvae</tissue>
    </source>
</reference>